<dbReference type="FunCoup" id="B4MRP1">
    <property type="interactions" value="159"/>
</dbReference>
<dbReference type="InterPro" id="IPR012677">
    <property type="entry name" value="Nucleotide-bd_a/b_plait_sf"/>
</dbReference>
<dbReference type="KEGG" id="dwi:6641012"/>
<feature type="compositionally biased region" description="Basic and acidic residues" evidence="5">
    <location>
        <begin position="297"/>
        <end position="312"/>
    </location>
</feature>
<dbReference type="OrthoDB" id="18087at2759"/>
<feature type="compositionally biased region" description="Basic and acidic residues" evidence="5">
    <location>
        <begin position="188"/>
        <end position="203"/>
    </location>
</feature>
<dbReference type="GO" id="GO:0003729">
    <property type="term" value="F:mRNA binding"/>
    <property type="evidence" value="ECO:0007669"/>
    <property type="project" value="TreeGrafter"/>
</dbReference>
<feature type="compositionally biased region" description="Basic and acidic residues" evidence="5">
    <location>
        <begin position="254"/>
        <end position="287"/>
    </location>
</feature>
<feature type="compositionally biased region" description="Basic and acidic residues" evidence="5">
    <location>
        <begin position="337"/>
        <end position="356"/>
    </location>
</feature>
<organism evidence="7 8">
    <name type="scientific">Drosophila willistoni</name>
    <name type="common">Fruit fly</name>
    <dbReference type="NCBI Taxonomy" id="7260"/>
    <lineage>
        <taxon>Eukaryota</taxon>
        <taxon>Metazoa</taxon>
        <taxon>Ecdysozoa</taxon>
        <taxon>Arthropoda</taxon>
        <taxon>Hexapoda</taxon>
        <taxon>Insecta</taxon>
        <taxon>Pterygota</taxon>
        <taxon>Neoptera</taxon>
        <taxon>Endopterygota</taxon>
        <taxon>Diptera</taxon>
        <taxon>Brachycera</taxon>
        <taxon>Muscomorpha</taxon>
        <taxon>Ephydroidea</taxon>
        <taxon>Drosophilidae</taxon>
        <taxon>Drosophila</taxon>
        <taxon>Sophophora</taxon>
    </lineage>
</organism>
<feature type="compositionally biased region" description="Low complexity" evidence="5">
    <location>
        <begin position="204"/>
        <end position="215"/>
    </location>
</feature>
<dbReference type="GO" id="GO:0000184">
    <property type="term" value="P:nuclear-transcribed mRNA catabolic process, nonsense-mediated decay"/>
    <property type="evidence" value="ECO:0007669"/>
    <property type="project" value="UniProtKB-KW"/>
</dbReference>
<evidence type="ECO:0000256" key="4">
    <source>
        <dbReference type="ARBA" id="ARBA00023242"/>
    </source>
</evidence>
<comment type="similarity">
    <text evidence="2">Belongs to the RENT3 family.</text>
</comment>
<keyword evidence="8" id="KW-1185">Reference proteome</keyword>
<feature type="compositionally biased region" description="Low complexity" evidence="5">
    <location>
        <begin position="231"/>
        <end position="244"/>
    </location>
</feature>
<dbReference type="InterPro" id="IPR035979">
    <property type="entry name" value="RBD_domain_sf"/>
</dbReference>
<sequence length="476" mass="54898">MSESTSEEKKKPIPVEKPRSKNKAHNEIKIVVRHLPPTMTEKEFLDHVDPLPEIDSYYYCPADWTLGQEASCRAYINMSTKNIEEVLQFRDRFDGYVFLDAKGDEYVAIVEYAPFQCFAKNKARSHDNKVDTIESEPHFQEFVQKFIEDKEEASRLGDVKIDIAYDDTDDEVQSTPLLQYLANKKEKRREDKRKQREEQKQQRLLDQSKNNNSKDANNKNKKSSNAKKDPQQQQQQQQQGQNQNEPNKSVRSQRRTERDQRRREEHEQKKLMRDREQRDKKKGDKPAKQQRKPKGQQKTDTDITILKKDTKLAQDAATNADGTTFPDITVWSGDNVKANDQKVPVDVDPKKEETKKPATRNSDSGKSAKQRSLEDRRIRNKDRPSIAIYQPKARMRLGSDENSQSAAKLEGCASEGEASLVEEKSYKKKRRSGKRNRSKPSEAKDQPETNNVRRVSKSSESSNNSANSLGVVNPTK</sequence>
<evidence type="ECO:0000256" key="3">
    <source>
        <dbReference type="ARBA" id="ARBA00023161"/>
    </source>
</evidence>
<comment type="subcellular location">
    <subcellularLocation>
        <location evidence="1">Nucleus</location>
    </subcellularLocation>
</comment>
<evidence type="ECO:0000313" key="7">
    <source>
        <dbReference type="EMBL" id="EDW74780.2"/>
    </source>
</evidence>
<dbReference type="InParanoid" id="B4MRP1"/>
<name>B4MRP1_DROWI</name>
<dbReference type="HOGENOM" id="CLU_530270_0_0_1"/>
<dbReference type="Pfam" id="PF03467">
    <property type="entry name" value="Smg4_UPF3"/>
    <property type="match status" value="1"/>
</dbReference>
<dbReference type="SUPFAM" id="SSF54928">
    <property type="entry name" value="RNA-binding domain, RBD"/>
    <property type="match status" value="1"/>
</dbReference>
<evidence type="ECO:0000256" key="5">
    <source>
        <dbReference type="SAM" id="MobiDB-lite"/>
    </source>
</evidence>
<feature type="region of interest" description="Disordered" evidence="5">
    <location>
        <begin position="1"/>
        <end position="22"/>
    </location>
</feature>
<dbReference type="GO" id="GO:0045727">
    <property type="term" value="P:positive regulation of translation"/>
    <property type="evidence" value="ECO:0007669"/>
    <property type="project" value="TreeGrafter"/>
</dbReference>
<dbReference type="GO" id="GO:0005730">
    <property type="term" value="C:nucleolus"/>
    <property type="evidence" value="ECO:0007669"/>
    <property type="project" value="TreeGrafter"/>
</dbReference>
<feature type="compositionally biased region" description="Low complexity" evidence="5">
    <location>
        <begin position="450"/>
        <end position="468"/>
    </location>
</feature>
<feature type="region of interest" description="Disordered" evidence="5">
    <location>
        <begin position="175"/>
        <end position="476"/>
    </location>
</feature>
<dbReference type="FunFam" id="3.30.70.330:FF:000717">
    <property type="entry name" value="regulator of nonsense transcripts 3B"/>
    <property type="match status" value="1"/>
</dbReference>
<protein>
    <recommendedName>
        <fullName evidence="6">UPF3 domain-containing protein</fullName>
    </recommendedName>
</protein>
<dbReference type="EMBL" id="CH963850">
    <property type="protein sequence ID" value="EDW74780.2"/>
    <property type="molecule type" value="Genomic_DNA"/>
</dbReference>
<accession>B4MRP1</accession>
<dbReference type="GO" id="GO:0005737">
    <property type="term" value="C:cytoplasm"/>
    <property type="evidence" value="ECO:0007669"/>
    <property type="project" value="TreeGrafter"/>
</dbReference>
<dbReference type="eggNOG" id="KOG1295">
    <property type="taxonomic scope" value="Eukaryota"/>
</dbReference>
<dbReference type="PANTHER" id="PTHR13112">
    <property type="entry name" value="UPF3 REGULATOR OF NONSENSE TRANSCRIPTS-LIKE PROTEIN"/>
    <property type="match status" value="1"/>
</dbReference>
<keyword evidence="3" id="KW-0866">Nonsense-mediated mRNA decay</keyword>
<dbReference type="CDD" id="cd12455">
    <property type="entry name" value="RRM_like_Smg4_UPF3"/>
    <property type="match status" value="1"/>
</dbReference>
<feature type="domain" description="UPF3" evidence="6">
    <location>
        <begin position="27"/>
        <end position="186"/>
    </location>
</feature>
<dbReference type="STRING" id="7260.B4MRP1"/>
<dbReference type="Proteomes" id="UP000007798">
    <property type="component" value="Unassembled WGS sequence"/>
</dbReference>
<evidence type="ECO:0000259" key="6">
    <source>
        <dbReference type="Pfam" id="PF03467"/>
    </source>
</evidence>
<feature type="compositionally biased region" description="Basic and acidic residues" evidence="5">
    <location>
        <begin position="371"/>
        <end position="384"/>
    </location>
</feature>
<reference evidence="7 8" key="1">
    <citation type="journal article" date="2007" name="Nature">
        <title>Evolution of genes and genomes on the Drosophila phylogeny.</title>
        <authorList>
            <consortium name="Drosophila 12 Genomes Consortium"/>
            <person name="Clark A.G."/>
            <person name="Eisen M.B."/>
            <person name="Smith D.R."/>
            <person name="Bergman C.M."/>
            <person name="Oliver B."/>
            <person name="Markow T.A."/>
            <person name="Kaufman T.C."/>
            <person name="Kellis M."/>
            <person name="Gelbart W."/>
            <person name="Iyer V.N."/>
            <person name="Pollard D.A."/>
            <person name="Sackton T.B."/>
            <person name="Larracuente A.M."/>
            <person name="Singh N.D."/>
            <person name="Abad J.P."/>
            <person name="Abt D.N."/>
            <person name="Adryan B."/>
            <person name="Aguade M."/>
            <person name="Akashi H."/>
            <person name="Anderson W.W."/>
            <person name="Aquadro C.F."/>
            <person name="Ardell D.H."/>
            <person name="Arguello R."/>
            <person name="Artieri C.G."/>
            <person name="Barbash D.A."/>
            <person name="Barker D."/>
            <person name="Barsanti P."/>
            <person name="Batterham P."/>
            <person name="Batzoglou S."/>
            <person name="Begun D."/>
            <person name="Bhutkar A."/>
            <person name="Blanco E."/>
            <person name="Bosak S.A."/>
            <person name="Bradley R.K."/>
            <person name="Brand A.D."/>
            <person name="Brent M.R."/>
            <person name="Brooks A.N."/>
            <person name="Brown R.H."/>
            <person name="Butlin R.K."/>
            <person name="Caggese C."/>
            <person name="Calvi B.R."/>
            <person name="Bernardo de Carvalho A."/>
            <person name="Caspi A."/>
            <person name="Castrezana S."/>
            <person name="Celniker S.E."/>
            <person name="Chang J.L."/>
            <person name="Chapple C."/>
            <person name="Chatterji S."/>
            <person name="Chinwalla A."/>
            <person name="Civetta A."/>
            <person name="Clifton S.W."/>
            <person name="Comeron J.M."/>
            <person name="Costello J.C."/>
            <person name="Coyne J.A."/>
            <person name="Daub J."/>
            <person name="David R.G."/>
            <person name="Delcher A.L."/>
            <person name="Delehaunty K."/>
            <person name="Do C.B."/>
            <person name="Ebling H."/>
            <person name="Edwards K."/>
            <person name="Eickbush T."/>
            <person name="Evans J.D."/>
            <person name="Filipski A."/>
            <person name="Findeiss S."/>
            <person name="Freyhult E."/>
            <person name="Fulton L."/>
            <person name="Fulton R."/>
            <person name="Garcia A.C."/>
            <person name="Gardiner A."/>
            <person name="Garfield D.A."/>
            <person name="Garvin B.E."/>
            <person name="Gibson G."/>
            <person name="Gilbert D."/>
            <person name="Gnerre S."/>
            <person name="Godfrey J."/>
            <person name="Good R."/>
            <person name="Gotea V."/>
            <person name="Gravely B."/>
            <person name="Greenberg A.J."/>
            <person name="Griffiths-Jones S."/>
            <person name="Gross S."/>
            <person name="Guigo R."/>
            <person name="Gustafson E.A."/>
            <person name="Haerty W."/>
            <person name="Hahn M.W."/>
            <person name="Halligan D.L."/>
            <person name="Halpern A.L."/>
            <person name="Halter G.M."/>
            <person name="Han M.V."/>
            <person name="Heger A."/>
            <person name="Hillier L."/>
            <person name="Hinrichs A.S."/>
            <person name="Holmes I."/>
            <person name="Hoskins R.A."/>
            <person name="Hubisz M.J."/>
            <person name="Hultmark D."/>
            <person name="Huntley M.A."/>
            <person name="Jaffe D.B."/>
            <person name="Jagadeeshan S."/>
            <person name="Jeck W.R."/>
            <person name="Johnson J."/>
            <person name="Jones C.D."/>
            <person name="Jordan W.C."/>
            <person name="Karpen G.H."/>
            <person name="Kataoka E."/>
            <person name="Keightley P.D."/>
            <person name="Kheradpour P."/>
            <person name="Kirkness E.F."/>
            <person name="Koerich L.B."/>
            <person name="Kristiansen K."/>
            <person name="Kudrna D."/>
            <person name="Kulathinal R.J."/>
            <person name="Kumar S."/>
            <person name="Kwok R."/>
            <person name="Lander E."/>
            <person name="Langley C.H."/>
            <person name="Lapoint R."/>
            <person name="Lazzaro B.P."/>
            <person name="Lee S.J."/>
            <person name="Levesque L."/>
            <person name="Li R."/>
            <person name="Lin C.F."/>
            <person name="Lin M.F."/>
            <person name="Lindblad-Toh K."/>
            <person name="Llopart A."/>
            <person name="Long M."/>
            <person name="Low L."/>
            <person name="Lozovsky E."/>
            <person name="Lu J."/>
            <person name="Luo M."/>
            <person name="Machado C.A."/>
            <person name="Makalowski W."/>
            <person name="Marzo M."/>
            <person name="Matsuda M."/>
            <person name="Matzkin L."/>
            <person name="McAllister B."/>
            <person name="McBride C.S."/>
            <person name="McKernan B."/>
            <person name="McKernan K."/>
            <person name="Mendez-Lago M."/>
            <person name="Minx P."/>
            <person name="Mollenhauer M.U."/>
            <person name="Montooth K."/>
            <person name="Mount S.M."/>
            <person name="Mu X."/>
            <person name="Myers E."/>
            <person name="Negre B."/>
            <person name="Newfeld S."/>
            <person name="Nielsen R."/>
            <person name="Noor M.A."/>
            <person name="O'Grady P."/>
            <person name="Pachter L."/>
            <person name="Papaceit M."/>
            <person name="Parisi M.J."/>
            <person name="Parisi M."/>
            <person name="Parts L."/>
            <person name="Pedersen J.S."/>
            <person name="Pesole G."/>
            <person name="Phillippy A.M."/>
            <person name="Ponting C.P."/>
            <person name="Pop M."/>
            <person name="Porcelli D."/>
            <person name="Powell J.R."/>
            <person name="Prohaska S."/>
            <person name="Pruitt K."/>
            <person name="Puig M."/>
            <person name="Quesneville H."/>
            <person name="Ram K.R."/>
            <person name="Rand D."/>
            <person name="Rasmussen M.D."/>
            <person name="Reed L.K."/>
            <person name="Reenan R."/>
            <person name="Reily A."/>
            <person name="Remington K.A."/>
            <person name="Rieger T.T."/>
            <person name="Ritchie M.G."/>
            <person name="Robin C."/>
            <person name="Rogers Y.H."/>
            <person name="Rohde C."/>
            <person name="Rozas J."/>
            <person name="Rubenfield M.J."/>
            <person name="Ruiz A."/>
            <person name="Russo S."/>
            <person name="Salzberg S.L."/>
            <person name="Sanchez-Gracia A."/>
            <person name="Saranga D.J."/>
            <person name="Sato H."/>
            <person name="Schaeffer S.W."/>
            <person name="Schatz M.C."/>
            <person name="Schlenke T."/>
            <person name="Schwartz R."/>
            <person name="Segarra C."/>
            <person name="Singh R.S."/>
            <person name="Sirot L."/>
            <person name="Sirota M."/>
            <person name="Sisneros N.B."/>
            <person name="Smith C.D."/>
            <person name="Smith T.F."/>
            <person name="Spieth J."/>
            <person name="Stage D.E."/>
            <person name="Stark A."/>
            <person name="Stephan W."/>
            <person name="Strausberg R.L."/>
            <person name="Strempel S."/>
            <person name="Sturgill D."/>
            <person name="Sutton G."/>
            <person name="Sutton G.G."/>
            <person name="Tao W."/>
            <person name="Teichmann S."/>
            <person name="Tobari Y.N."/>
            <person name="Tomimura Y."/>
            <person name="Tsolas J.M."/>
            <person name="Valente V.L."/>
            <person name="Venter E."/>
            <person name="Venter J.C."/>
            <person name="Vicario S."/>
            <person name="Vieira F.G."/>
            <person name="Vilella A.J."/>
            <person name="Villasante A."/>
            <person name="Walenz B."/>
            <person name="Wang J."/>
            <person name="Wasserman M."/>
            <person name="Watts T."/>
            <person name="Wilson D."/>
            <person name="Wilson R.K."/>
            <person name="Wing R.A."/>
            <person name="Wolfner M.F."/>
            <person name="Wong A."/>
            <person name="Wong G.K."/>
            <person name="Wu C.I."/>
            <person name="Wu G."/>
            <person name="Yamamoto D."/>
            <person name="Yang H.P."/>
            <person name="Yang S.P."/>
            <person name="Yorke J.A."/>
            <person name="Yoshida K."/>
            <person name="Zdobnov E."/>
            <person name="Zhang P."/>
            <person name="Zhang Y."/>
            <person name="Zimin A.V."/>
            <person name="Baldwin J."/>
            <person name="Abdouelleil A."/>
            <person name="Abdulkadir J."/>
            <person name="Abebe A."/>
            <person name="Abera B."/>
            <person name="Abreu J."/>
            <person name="Acer S.C."/>
            <person name="Aftuck L."/>
            <person name="Alexander A."/>
            <person name="An P."/>
            <person name="Anderson E."/>
            <person name="Anderson S."/>
            <person name="Arachi H."/>
            <person name="Azer M."/>
            <person name="Bachantsang P."/>
            <person name="Barry A."/>
            <person name="Bayul T."/>
            <person name="Berlin A."/>
            <person name="Bessette D."/>
            <person name="Bloom T."/>
            <person name="Blye J."/>
            <person name="Boguslavskiy L."/>
            <person name="Bonnet C."/>
            <person name="Boukhgalter B."/>
            <person name="Bourzgui I."/>
            <person name="Brown A."/>
            <person name="Cahill P."/>
            <person name="Channer S."/>
            <person name="Cheshatsang Y."/>
            <person name="Chuda L."/>
            <person name="Citroen M."/>
            <person name="Collymore A."/>
            <person name="Cooke P."/>
            <person name="Costello M."/>
            <person name="D'Aco K."/>
            <person name="Daza R."/>
            <person name="De Haan G."/>
            <person name="DeGray S."/>
            <person name="DeMaso C."/>
            <person name="Dhargay N."/>
            <person name="Dooley K."/>
            <person name="Dooley E."/>
            <person name="Doricent M."/>
            <person name="Dorje P."/>
            <person name="Dorjee K."/>
            <person name="Dupes A."/>
            <person name="Elong R."/>
            <person name="Falk J."/>
            <person name="Farina A."/>
            <person name="Faro S."/>
            <person name="Ferguson D."/>
            <person name="Fisher S."/>
            <person name="Foley C.D."/>
            <person name="Franke A."/>
            <person name="Friedrich D."/>
            <person name="Gadbois L."/>
            <person name="Gearin G."/>
            <person name="Gearin C.R."/>
            <person name="Giannoukos G."/>
            <person name="Goode T."/>
            <person name="Graham J."/>
            <person name="Grandbois E."/>
            <person name="Grewal S."/>
            <person name="Gyaltsen K."/>
            <person name="Hafez N."/>
            <person name="Hagos B."/>
            <person name="Hall J."/>
            <person name="Henson C."/>
            <person name="Hollinger A."/>
            <person name="Honan T."/>
            <person name="Huard M.D."/>
            <person name="Hughes L."/>
            <person name="Hurhula B."/>
            <person name="Husby M.E."/>
            <person name="Kamat A."/>
            <person name="Kanga B."/>
            <person name="Kashin S."/>
            <person name="Khazanovich D."/>
            <person name="Kisner P."/>
            <person name="Lance K."/>
            <person name="Lara M."/>
            <person name="Lee W."/>
            <person name="Lennon N."/>
            <person name="Letendre F."/>
            <person name="LeVine R."/>
            <person name="Lipovsky A."/>
            <person name="Liu X."/>
            <person name="Liu J."/>
            <person name="Liu S."/>
            <person name="Lokyitsang T."/>
            <person name="Lokyitsang Y."/>
            <person name="Lubonja R."/>
            <person name="Lui A."/>
            <person name="MacDonald P."/>
            <person name="Magnisalis V."/>
            <person name="Maru K."/>
            <person name="Matthews C."/>
            <person name="McCusker W."/>
            <person name="McDonough S."/>
            <person name="Mehta T."/>
            <person name="Meldrim J."/>
            <person name="Meneus L."/>
            <person name="Mihai O."/>
            <person name="Mihalev A."/>
            <person name="Mihova T."/>
            <person name="Mittelman R."/>
            <person name="Mlenga V."/>
            <person name="Montmayeur A."/>
            <person name="Mulrain L."/>
            <person name="Navidi A."/>
            <person name="Naylor J."/>
            <person name="Negash T."/>
            <person name="Nguyen T."/>
            <person name="Nguyen N."/>
            <person name="Nicol R."/>
            <person name="Norbu C."/>
            <person name="Norbu N."/>
            <person name="Novod N."/>
            <person name="O'Neill B."/>
            <person name="Osman S."/>
            <person name="Markiewicz E."/>
            <person name="Oyono O.L."/>
            <person name="Patti C."/>
            <person name="Phunkhang P."/>
            <person name="Pierre F."/>
            <person name="Priest M."/>
            <person name="Raghuraman S."/>
            <person name="Rege F."/>
            <person name="Reyes R."/>
            <person name="Rise C."/>
            <person name="Rogov P."/>
            <person name="Ross K."/>
            <person name="Ryan E."/>
            <person name="Settipalli S."/>
            <person name="Shea T."/>
            <person name="Sherpa N."/>
            <person name="Shi L."/>
            <person name="Shih D."/>
            <person name="Sparrow T."/>
            <person name="Spaulding J."/>
            <person name="Stalker J."/>
            <person name="Stange-Thomann N."/>
            <person name="Stavropoulos S."/>
            <person name="Stone C."/>
            <person name="Strader C."/>
            <person name="Tesfaye S."/>
            <person name="Thomson T."/>
            <person name="Thoulutsang Y."/>
            <person name="Thoulutsang D."/>
            <person name="Topham K."/>
            <person name="Topping I."/>
            <person name="Tsamla T."/>
            <person name="Vassiliev H."/>
            <person name="Vo A."/>
            <person name="Wangchuk T."/>
            <person name="Wangdi T."/>
            <person name="Weiand M."/>
            <person name="Wilkinson J."/>
            <person name="Wilson A."/>
            <person name="Yadav S."/>
            <person name="Young G."/>
            <person name="Yu Q."/>
            <person name="Zembek L."/>
            <person name="Zhong D."/>
            <person name="Zimmer A."/>
            <person name="Zwirko Z."/>
            <person name="Jaffe D.B."/>
            <person name="Alvarez P."/>
            <person name="Brockman W."/>
            <person name="Butler J."/>
            <person name="Chin C."/>
            <person name="Gnerre S."/>
            <person name="Grabherr M."/>
            <person name="Kleber M."/>
            <person name="Mauceli E."/>
            <person name="MacCallum I."/>
        </authorList>
    </citation>
    <scope>NUCLEOTIDE SEQUENCE [LARGE SCALE GENOMIC DNA]</scope>
    <source>
        <strain evidence="8">Tucson 14030-0811.24</strain>
    </source>
</reference>
<dbReference type="Gene3D" id="3.30.70.330">
    <property type="match status" value="1"/>
</dbReference>
<evidence type="ECO:0000256" key="1">
    <source>
        <dbReference type="ARBA" id="ARBA00004123"/>
    </source>
</evidence>
<gene>
    <name evidence="7" type="primary">Dwil\GK15858</name>
    <name evidence="7" type="ORF">Dwil_GK15858</name>
</gene>
<proteinExistence type="inferred from homology"/>
<dbReference type="PANTHER" id="PTHR13112:SF0">
    <property type="entry name" value="FI21285P1"/>
    <property type="match status" value="1"/>
</dbReference>
<dbReference type="InterPro" id="IPR005120">
    <property type="entry name" value="UPF3_dom"/>
</dbReference>
<evidence type="ECO:0000313" key="8">
    <source>
        <dbReference type="Proteomes" id="UP000007798"/>
    </source>
</evidence>
<feature type="compositionally biased region" description="Basic residues" evidence="5">
    <location>
        <begin position="426"/>
        <end position="438"/>
    </location>
</feature>
<dbReference type="AlphaFoldDB" id="B4MRP1"/>
<evidence type="ECO:0000256" key="2">
    <source>
        <dbReference type="ARBA" id="ARBA00005991"/>
    </source>
</evidence>
<keyword evidence="4" id="KW-0539">Nucleus</keyword>
<dbReference type="InterPro" id="IPR039722">
    <property type="entry name" value="Upf3"/>
</dbReference>